<dbReference type="InterPro" id="IPR048963">
    <property type="entry name" value="ArgZ/ArgE-like_C_2nd"/>
</dbReference>
<comment type="caution">
    <text evidence="9">The sequence shown here is derived from an EMBL/GenBank/DDBJ whole genome shotgun (WGS) entry which is preliminary data.</text>
</comment>
<evidence type="ECO:0000256" key="1">
    <source>
        <dbReference type="ARBA" id="ARBA00001911"/>
    </source>
</evidence>
<organism evidence="9">
    <name type="scientific">marine sediment metagenome</name>
    <dbReference type="NCBI Taxonomy" id="412755"/>
    <lineage>
        <taxon>unclassified sequences</taxon>
        <taxon>metagenomes</taxon>
        <taxon>ecological metagenomes</taxon>
    </lineage>
</organism>
<feature type="domain" description="Arginine dihydrolase ArgZ/ArgE-like C-terminal second subdomain" evidence="7">
    <location>
        <begin position="144"/>
        <end position="351"/>
    </location>
</feature>
<protein>
    <recommendedName>
        <fullName evidence="5">ornithine cyclodeaminase</fullName>
        <ecNumber evidence="5">4.3.1.12</ecNumber>
    </recommendedName>
</protein>
<dbReference type="GO" id="GO:0008473">
    <property type="term" value="F:ornithine cyclodeaminase activity"/>
    <property type="evidence" value="ECO:0007669"/>
    <property type="project" value="UniProtKB-EC"/>
</dbReference>
<gene>
    <name evidence="9" type="ORF">LCGC14_2559810</name>
</gene>
<proteinExistence type="predicted"/>
<evidence type="ECO:0000259" key="7">
    <source>
        <dbReference type="Pfam" id="PF21570"/>
    </source>
</evidence>
<dbReference type="InterPro" id="IPR048964">
    <property type="entry name" value="ArgZ/ArgE-like_C_1st"/>
</dbReference>
<comment type="cofactor">
    <cofactor evidence="1">
        <name>NAD(+)</name>
        <dbReference type="ChEBI" id="CHEBI:57540"/>
    </cofactor>
</comment>
<keyword evidence="2" id="KW-0547">Nucleotide-binding</keyword>
<evidence type="ECO:0000259" key="6">
    <source>
        <dbReference type="Pfam" id="PF04455"/>
    </source>
</evidence>
<keyword evidence="4" id="KW-0456">Lyase</keyword>
<dbReference type="Pfam" id="PF04455">
    <property type="entry name" value="Saccharop_dh_N"/>
    <property type="match status" value="1"/>
</dbReference>
<feature type="non-terminal residue" evidence="9">
    <location>
        <position position="1"/>
    </location>
</feature>
<evidence type="ECO:0000313" key="9">
    <source>
        <dbReference type="EMBL" id="KKL10040.1"/>
    </source>
</evidence>
<evidence type="ECO:0000256" key="5">
    <source>
        <dbReference type="ARBA" id="ARBA00066346"/>
    </source>
</evidence>
<feature type="domain" description="LOR/SDH bifunctional enzyme conserved" evidence="6">
    <location>
        <begin position="1"/>
        <end position="58"/>
    </location>
</feature>
<dbReference type="NCBIfam" id="TIGR00300">
    <property type="entry name" value="TIGR00300 family protein"/>
    <property type="match status" value="1"/>
</dbReference>
<evidence type="ECO:0000259" key="8">
    <source>
        <dbReference type="Pfam" id="PF21571"/>
    </source>
</evidence>
<dbReference type="AlphaFoldDB" id="A0A0F9AKW6"/>
<dbReference type="Gene3D" id="2.40.420.10">
    <property type="entry name" value="conserved putative lor/sdh protein from methanococcus maripaludis s2 domain"/>
    <property type="match status" value="1"/>
</dbReference>
<accession>A0A0F9AKW6</accession>
<evidence type="ECO:0000256" key="2">
    <source>
        <dbReference type="ARBA" id="ARBA00022741"/>
    </source>
</evidence>
<dbReference type="GO" id="GO:0000166">
    <property type="term" value="F:nucleotide binding"/>
    <property type="evidence" value="ECO:0007669"/>
    <property type="project" value="UniProtKB-KW"/>
</dbReference>
<feature type="domain" description="Arginine dihydrolase ArgZ/ArgE-like C-terminal first subdomain" evidence="8">
    <location>
        <begin position="61"/>
        <end position="141"/>
    </location>
</feature>
<dbReference type="EMBL" id="LAZR01042225">
    <property type="protein sequence ID" value="KKL10040.1"/>
    <property type="molecule type" value="Genomic_DNA"/>
</dbReference>
<sequence length="358" mass="39544">DESHAVLEVIGKNENHLDDIIHELHVFGAFEVKPREIKIEQVQKDRVLPDFFYSTTHHPSQCFYENSWIEVQNPEMDCAIVVNKEEKNAKCVKISNIKKGDNIIIGIDGIRVIPPPRSRKKEVFEFMSSDVSTEKPLHYLIKNIAKEIKEAKGGVVVVSGPAVVHTGASDHLAELIRNGYVDVFFGGNAVAVHDIEHSLFGTSLGVHIETAEVKKGGHSHHLYAINEIRKLGSIKEAVKSGLLKKGIMYECINKSIPFVLAGSIRDDGPLPEVITDVMEAQNEMRKLLKGAKLVLMLSTMLHSIAVGNMLPSTVKTICIDINPTTVTKLMDRGSQQTLGLVTDVSSFLALLKSMLITN</sequence>
<dbReference type="Pfam" id="PF21570">
    <property type="entry name" value="ArgZ-like_C_2nd"/>
    <property type="match status" value="1"/>
</dbReference>
<dbReference type="InterPro" id="IPR005239">
    <property type="entry name" value="ArgZ/ArgE-like"/>
</dbReference>
<dbReference type="Gene3D" id="3.40.50.10690">
    <property type="entry name" value="putative lor/sdh protein like domains"/>
    <property type="match status" value="1"/>
</dbReference>
<dbReference type="Pfam" id="PF21571">
    <property type="entry name" value="ArgZ-like_C_1st"/>
    <property type="match status" value="1"/>
</dbReference>
<dbReference type="InterPro" id="IPR007545">
    <property type="entry name" value="LOR/SDH_bifunc_enz_cons_dom"/>
</dbReference>
<name>A0A0F9AKW6_9ZZZZ</name>
<keyword evidence="3" id="KW-0520">NAD</keyword>
<evidence type="ECO:0000256" key="3">
    <source>
        <dbReference type="ARBA" id="ARBA00023027"/>
    </source>
</evidence>
<evidence type="ECO:0000256" key="4">
    <source>
        <dbReference type="ARBA" id="ARBA00023239"/>
    </source>
</evidence>
<dbReference type="EC" id="4.3.1.12" evidence="5"/>
<reference evidence="9" key="1">
    <citation type="journal article" date="2015" name="Nature">
        <title>Complex archaea that bridge the gap between prokaryotes and eukaryotes.</title>
        <authorList>
            <person name="Spang A."/>
            <person name="Saw J.H."/>
            <person name="Jorgensen S.L."/>
            <person name="Zaremba-Niedzwiedzka K."/>
            <person name="Martijn J."/>
            <person name="Lind A.E."/>
            <person name="van Eijk R."/>
            <person name="Schleper C."/>
            <person name="Guy L."/>
            <person name="Ettema T.J."/>
        </authorList>
    </citation>
    <scope>NUCLEOTIDE SEQUENCE</scope>
</reference>